<keyword evidence="2" id="KW-0805">Transcription regulation</keyword>
<feature type="region of interest" description="Disordered" evidence="6">
    <location>
        <begin position="1"/>
        <end position="55"/>
    </location>
</feature>
<dbReference type="NCBIfam" id="TIGR02937">
    <property type="entry name" value="sigma70-ECF"/>
    <property type="match status" value="1"/>
</dbReference>
<dbReference type="InterPro" id="IPR007627">
    <property type="entry name" value="RNA_pol_sigma70_r2"/>
</dbReference>
<dbReference type="InterPro" id="IPR036388">
    <property type="entry name" value="WH-like_DNA-bd_sf"/>
</dbReference>
<keyword evidence="3" id="KW-0731">Sigma factor</keyword>
<dbReference type="InterPro" id="IPR013325">
    <property type="entry name" value="RNA_pol_sigma_r2"/>
</dbReference>
<dbReference type="InterPro" id="IPR014284">
    <property type="entry name" value="RNA_pol_sigma-70_dom"/>
</dbReference>
<dbReference type="PANTHER" id="PTHR43133">
    <property type="entry name" value="RNA POLYMERASE ECF-TYPE SIGMA FACTO"/>
    <property type="match status" value="1"/>
</dbReference>
<evidence type="ECO:0000256" key="1">
    <source>
        <dbReference type="ARBA" id="ARBA00010641"/>
    </source>
</evidence>
<organism evidence="9 10">
    <name type="scientific">Thermocrispum agreste</name>
    <dbReference type="NCBI Taxonomy" id="37925"/>
    <lineage>
        <taxon>Bacteria</taxon>
        <taxon>Bacillati</taxon>
        <taxon>Actinomycetota</taxon>
        <taxon>Actinomycetes</taxon>
        <taxon>Pseudonocardiales</taxon>
        <taxon>Pseudonocardiaceae</taxon>
        <taxon>Thermocrispum</taxon>
    </lineage>
</organism>
<dbReference type="SUPFAM" id="SSF88659">
    <property type="entry name" value="Sigma3 and sigma4 domains of RNA polymerase sigma factors"/>
    <property type="match status" value="1"/>
</dbReference>
<dbReference type="NCBIfam" id="NF007230">
    <property type="entry name" value="PRK09648.1"/>
    <property type="match status" value="1"/>
</dbReference>
<sequence>MSSSIAAAPSFGVRQHFMPARGERRQAAPPSRGQAGRSEQASRPQQASRAEQATPDPYAELVEAAKAGDQWAIERLIAQLRPLIVRYCRARIGRSVSTFASADDVAQDVCIAVLTSLRSYRSTGASFLGFVYGIATHKIMDFHRKYSRERSTPVADIPDVVTTAAEPERRLLHDELGQQVGALLAELSDTQRDVLTLRLVVGLSVAETAQATSMSLGAVRVCQHRALAKLRKLLADRQVTAQV</sequence>
<evidence type="ECO:0000256" key="5">
    <source>
        <dbReference type="ARBA" id="ARBA00023163"/>
    </source>
</evidence>
<proteinExistence type="inferred from homology"/>
<dbReference type="SUPFAM" id="SSF88946">
    <property type="entry name" value="Sigma2 domain of RNA polymerase sigma factors"/>
    <property type="match status" value="1"/>
</dbReference>
<evidence type="ECO:0000313" key="10">
    <source>
        <dbReference type="Proteomes" id="UP000249324"/>
    </source>
</evidence>
<dbReference type="Proteomes" id="UP000249324">
    <property type="component" value="Unassembled WGS sequence"/>
</dbReference>
<evidence type="ECO:0000256" key="6">
    <source>
        <dbReference type="SAM" id="MobiDB-lite"/>
    </source>
</evidence>
<accession>A0ABD6FF33</accession>
<dbReference type="Gene3D" id="1.10.1740.10">
    <property type="match status" value="1"/>
</dbReference>
<feature type="compositionally biased region" description="Polar residues" evidence="6">
    <location>
        <begin position="37"/>
        <end position="51"/>
    </location>
</feature>
<feature type="domain" description="RNA polymerase sigma-70 region 2" evidence="7">
    <location>
        <begin position="76"/>
        <end position="148"/>
    </location>
</feature>
<dbReference type="AlphaFoldDB" id="A0ABD6FF33"/>
<protein>
    <submittedName>
        <fullName evidence="9">RNA polymerase sigma factor ShbA</fullName>
    </submittedName>
</protein>
<keyword evidence="5" id="KW-0804">Transcription</keyword>
<feature type="domain" description="RNA polymerase sigma-70 region 4" evidence="8">
    <location>
        <begin position="183"/>
        <end position="232"/>
    </location>
</feature>
<evidence type="ECO:0000256" key="2">
    <source>
        <dbReference type="ARBA" id="ARBA00023015"/>
    </source>
</evidence>
<comment type="similarity">
    <text evidence="1">Belongs to the sigma-70 factor family. ECF subfamily.</text>
</comment>
<keyword evidence="4" id="KW-0238">DNA-binding</keyword>
<reference evidence="9 10" key="1">
    <citation type="journal article" date="2021" name="BMC Genomics">
        <title>Genome-resolved metagenome and metatranscriptome analyses of thermophilic composting reveal key bacterial players and their metabolic interactions.</title>
        <authorList>
            <person name="Braga L.P.P."/>
            <person name="Pereira R.V."/>
            <person name="Martins L.F."/>
            <person name="Moura L.M.S."/>
            <person name="Sanchez F.B."/>
            <person name="Patane J.S.L."/>
            <person name="da Silva A.M."/>
            <person name="Setubal J.C."/>
        </authorList>
    </citation>
    <scope>NUCLEOTIDE SEQUENCE [LARGE SCALE GENOMIC DNA]</scope>
    <source>
        <strain evidence="9">ZC4RG45</strain>
    </source>
</reference>
<dbReference type="Pfam" id="PF04542">
    <property type="entry name" value="Sigma70_r2"/>
    <property type="match status" value="1"/>
</dbReference>
<dbReference type="InterPro" id="IPR007630">
    <property type="entry name" value="RNA_pol_sigma70_r4"/>
</dbReference>
<name>A0ABD6FF33_9PSEU</name>
<comment type="caution">
    <text evidence="9">The sequence shown here is derived from an EMBL/GenBank/DDBJ whole genome shotgun (WGS) entry which is preliminary data.</text>
</comment>
<evidence type="ECO:0000313" key="9">
    <source>
        <dbReference type="EMBL" id="MFO7192655.1"/>
    </source>
</evidence>
<dbReference type="PANTHER" id="PTHR43133:SF58">
    <property type="entry name" value="ECF RNA POLYMERASE SIGMA FACTOR SIGD"/>
    <property type="match status" value="1"/>
</dbReference>
<dbReference type="InterPro" id="IPR039425">
    <property type="entry name" value="RNA_pol_sigma-70-like"/>
</dbReference>
<dbReference type="Gene3D" id="1.10.10.10">
    <property type="entry name" value="Winged helix-like DNA-binding domain superfamily/Winged helix DNA-binding domain"/>
    <property type="match status" value="1"/>
</dbReference>
<dbReference type="Pfam" id="PF04545">
    <property type="entry name" value="Sigma70_r4"/>
    <property type="match status" value="1"/>
</dbReference>
<dbReference type="InterPro" id="IPR013324">
    <property type="entry name" value="RNA_pol_sigma_r3/r4-like"/>
</dbReference>
<gene>
    <name evidence="9" type="primary">shbA</name>
    <name evidence="9" type="ORF">DIU77_010485</name>
</gene>
<dbReference type="EMBL" id="QGUI02000117">
    <property type="protein sequence ID" value="MFO7192655.1"/>
    <property type="molecule type" value="Genomic_DNA"/>
</dbReference>
<evidence type="ECO:0000259" key="7">
    <source>
        <dbReference type="Pfam" id="PF04542"/>
    </source>
</evidence>
<dbReference type="GO" id="GO:0003677">
    <property type="term" value="F:DNA binding"/>
    <property type="evidence" value="ECO:0007669"/>
    <property type="project" value="UniProtKB-KW"/>
</dbReference>
<evidence type="ECO:0000259" key="8">
    <source>
        <dbReference type="Pfam" id="PF04545"/>
    </source>
</evidence>
<dbReference type="GO" id="GO:0016987">
    <property type="term" value="F:sigma factor activity"/>
    <property type="evidence" value="ECO:0007669"/>
    <property type="project" value="UniProtKB-KW"/>
</dbReference>
<evidence type="ECO:0000256" key="3">
    <source>
        <dbReference type="ARBA" id="ARBA00023082"/>
    </source>
</evidence>
<evidence type="ECO:0000256" key="4">
    <source>
        <dbReference type="ARBA" id="ARBA00023125"/>
    </source>
</evidence>
<dbReference type="CDD" id="cd06171">
    <property type="entry name" value="Sigma70_r4"/>
    <property type="match status" value="1"/>
</dbReference>